<dbReference type="Proteomes" id="UP001302126">
    <property type="component" value="Unassembled WGS sequence"/>
</dbReference>
<accession>A0AAN6WW44</accession>
<comment type="similarity">
    <text evidence="2">Belongs to the major facilitator superfamily. Monocarboxylate porter (TC 2.A.1.13) family.</text>
</comment>
<reference evidence="6" key="2">
    <citation type="submission" date="2023-05" db="EMBL/GenBank/DDBJ databases">
        <authorList>
            <consortium name="Lawrence Berkeley National Laboratory"/>
            <person name="Steindorff A."/>
            <person name="Hensen N."/>
            <person name="Bonometti L."/>
            <person name="Westerberg I."/>
            <person name="Brannstrom I.O."/>
            <person name="Guillou S."/>
            <person name="Cros-Aarteil S."/>
            <person name="Calhoun S."/>
            <person name="Haridas S."/>
            <person name="Kuo A."/>
            <person name="Mondo S."/>
            <person name="Pangilinan J."/>
            <person name="Riley R."/>
            <person name="Labutti K."/>
            <person name="Andreopoulos B."/>
            <person name="Lipzen A."/>
            <person name="Chen C."/>
            <person name="Yanf M."/>
            <person name="Daum C."/>
            <person name="Ng V."/>
            <person name="Clum A."/>
            <person name="Ohm R."/>
            <person name="Martin F."/>
            <person name="Silar P."/>
            <person name="Natvig D."/>
            <person name="Lalanne C."/>
            <person name="Gautier V."/>
            <person name="Ament-Velasquez S.L."/>
            <person name="Kruys A."/>
            <person name="Hutchinson M.I."/>
            <person name="Powell A.J."/>
            <person name="Barry K."/>
            <person name="Miller A.N."/>
            <person name="Grigoriev I.V."/>
            <person name="Debuchy R."/>
            <person name="Gladieux P."/>
            <person name="Thoren M.H."/>
            <person name="Johannesson H."/>
        </authorList>
    </citation>
    <scope>NUCLEOTIDE SEQUENCE</scope>
    <source>
        <strain evidence="6">PSN309</strain>
    </source>
</reference>
<feature type="transmembrane region" description="Helical" evidence="4">
    <location>
        <begin position="435"/>
        <end position="453"/>
    </location>
</feature>
<dbReference type="Pfam" id="PF07690">
    <property type="entry name" value="MFS_1"/>
    <property type="match status" value="1"/>
</dbReference>
<dbReference type="InterPro" id="IPR011701">
    <property type="entry name" value="MFS"/>
</dbReference>
<feature type="transmembrane region" description="Helical" evidence="4">
    <location>
        <begin position="400"/>
        <end position="423"/>
    </location>
</feature>
<keyword evidence="4" id="KW-0472">Membrane</keyword>
<dbReference type="PANTHER" id="PTHR11360:SF177">
    <property type="entry name" value="RIBOFLAVIN TRANSPORTER MCH5"/>
    <property type="match status" value="1"/>
</dbReference>
<dbReference type="PANTHER" id="PTHR11360">
    <property type="entry name" value="MONOCARBOXYLATE TRANSPORTER"/>
    <property type="match status" value="1"/>
</dbReference>
<feature type="transmembrane region" description="Helical" evidence="4">
    <location>
        <begin position="343"/>
        <end position="363"/>
    </location>
</feature>
<dbReference type="InterPro" id="IPR020846">
    <property type="entry name" value="MFS_dom"/>
</dbReference>
<dbReference type="InterPro" id="IPR050327">
    <property type="entry name" value="Proton-linked_MCT"/>
</dbReference>
<protein>
    <submittedName>
        <fullName evidence="6">Transporter</fullName>
    </submittedName>
</protein>
<reference evidence="6" key="1">
    <citation type="journal article" date="2023" name="Mol. Phylogenet. Evol.">
        <title>Genome-scale phylogeny and comparative genomics of the fungal order Sordariales.</title>
        <authorList>
            <person name="Hensen N."/>
            <person name="Bonometti L."/>
            <person name="Westerberg I."/>
            <person name="Brannstrom I.O."/>
            <person name="Guillou S."/>
            <person name="Cros-Aarteil S."/>
            <person name="Calhoun S."/>
            <person name="Haridas S."/>
            <person name="Kuo A."/>
            <person name="Mondo S."/>
            <person name="Pangilinan J."/>
            <person name="Riley R."/>
            <person name="LaButti K."/>
            <person name="Andreopoulos B."/>
            <person name="Lipzen A."/>
            <person name="Chen C."/>
            <person name="Yan M."/>
            <person name="Daum C."/>
            <person name="Ng V."/>
            <person name="Clum A."/>
            <person name="Steindorff A."/>
            <person name="Ohm R.A."/>
            <person name="Martin F."/>
            <person name="Silar P."/>
            <person name="Natvig D.O."/>
            <person name="Lalanne C."/>
            <person name="Gautier V."/>
            <person name="Ament-Velasquez S.L."/>
            <person name="Kruys A."/>
            <person name="Hutchinson M.I."/>
            <person name="Powell A.J."/>
            <person name="Barry K."/>
            <person name="Miller A.N."/>
            <person name="Grigoriev I.V."/>
            <person name="Debuchy R."/>
            <person name="Gladieux P."/>
            <person name="Hiltunen Thoren M."/>
            <person name="Johannesson H."/>
        </authorList>
    </citation>
    <scope>NUCLEOTIDE SEQUENCE</scope>
    <source>
        <strain evidence="6">PSN309</strain>
    </source>
</reference>
<name>A0AAN6WW44_9PEZI</name>
<dbReference type="SUPFAM" id="SSF103473">
    <property type="entry name" value="MFS general substrate transporter"/>
    <property type="match status" value="1"/>
</dbReference>
<feature type="region of interest" description="Disordered" evidence="3">
    <location>
        <begin position="1"/>
        <end position="99"/>
    </location>
</feature>
<keyword evidence="7" id="KW-1185">Reference proteome</keyword>
<dbReference type="InterPro" id="IPR036259">
    <property type="entry name" value="MFS_trans_sf"/>
</dbReference>
<feature type="transmembrane region" description="Helical" evidence="4">
    <location>
        <begin position="147"/>
        <end position="167"/>
    </location>
</feature>
<sequence>MSQQTPSRPDSGQSGHEAGAKTVAGPSAVVPADHPSAATLDAESDRRSDMTTPTTTATAAGSNTERPLLKPSSSGHSDVNAGSDAPRSTSSSEDGGDEPYPEGGFRAWLVVFGCWLALFASLGLMNIMATFDTYLTAKQLVDHDAGAVGGIVFLYSFLSFALGIYVGPIFDRYGPRWPILGGTVCVVTALVVVSISTQYYHLLVSFGVLSGLGSALLFTPSIAAIGHFFNERRGFATGVATTAGAISAVVFPFMVQQLFVKVGWPWAMRALALVCLAVLIGANFLVRSRLPPAKHTKPHPNPRIFATQGYTLTVIAVFLMQFASFIPLSYLSAYVLSKGLSNAFSFDVLTILNASSAIGRVVAGFSADKVGAFNANIMFSLITSIACFGIWHPVGATKGGLIAFALIFGFTSGSNISLIPVTIGKLCKTRDYGKYYGTCYTVVSLAVMVAIPVAGKVVRGNRGDYWGLTIVSGVFYLAAAIVFAAAKISVVGMKPWLAF</sequence>
<feature type="domain" description="Major facilitator superfamily (MFS) profile" evidence="5">
    <location>
        <begin position="106"/>
        <end position="497"/>
    </location>
</feature>
<comment type="subcellular location">
    <subcellularLocation>
        <location evidence="1">Membrane</location>
        <topology evidence="1">Multi-pass membrane protein</topology>
    </subcellularLocation>
</comment>
<dbReference type="EMBL" id="MU864405">
    <property type="protein sequence ID" value="KAK4187302.1"/>
    <property type="molecule type" value="Genomic_DNA"/>
</dbReference>
<dbReference type="Gene3D" id="1.20.1250.20">
    <property type="entry name" value="MFS general substrate transporter like domains"/>
    <property type="match status" value="2"/>
</dbReference>
<organism evidence="6 7">
    <name type="scientific">Podospora australis</name>
    <dbReference type="NCBI Taxonomy" id="1536484"/>
    <lineage>
        <taxon>Eukaryota</taxon>
        <taxon>Fungi</taxon>
        <taxon>Dikarya</taxon>
        <taxon>Ascomycota</taxon>
        <taxon>Pezizomycotina</taxon>
        <taxon>Sordariomycetes</taxon>
        <taxon>Sordariomycetidae</taxon>
        <taxon>Sordariales</taxon>
        <taxon>Podosporaceae</taxon>
        <taxon>Podospora</taxon>
    </lineage>
</organism>
<evidence type="ECO:0000313" key="7">
    <source>
        <dbReference type="Proteomes" id="UP001302126"/>
    </source>
</evidence>
<evidence type="ECO:0000313" key="6">
    <source>
        <dbReference type="EMBL" id="KAK4187302.1"/>
    </source>
</evidence>
<keyword evidence="4" id="KW-1133">Transmembrane helix</keyword>
<keyword evidence="4" id="KW-0812">Transmembrane</keyword>
<gene>
    <name evidence="6" type="ORF">QBC35DRAFT_236170</name>
</gene>
<feature type="compositionally biased region" description="Polar residues" evidence="3">
    <location>
        <begin position="61"/>
        <end position="77"/>
    </location>
</feature>
<dbReference type="GO" id="GO:0016020">
    <property type="term" value="C:membrane"/>
    <property type="evidence" value="ECO:0007669"/>
    <property type="project" value="UniProtKB-SubCell"/>
</dbReference>
<feature type="transmembrane region" description="Helical" evidence="4">
    <location>
        <begin position="179"/>
        <end position="200"/>
    </location>
</feature>
<dbReference type="GO" id="GO:0022857">
    <property type="term" value="F:transmembrane transporter activity"/>
    <property type="evidence" value="ECO:0007669"/>
    <property type="project" value="InterPro"/>
</dbReference>
<evidence type="ECO:0000256" key="1">
    <source>
        <dbReference type="ARBA" id="ARBA00004141"/>
    </source>
</evidence>
<proteinExistence type="inferred from homology"/>
<evidence type="ECO:0000256" key="2">
    <source>
        <dbReference type="ARBA" id="ARBA00006727"/>
    </source>
</evidence>
<feature type="transmembrane region" description="Helical" evidence="4">
    <location>
        <begin position="307"/>
        <end position="331"/>
    </location>
</feature>
<evidence type="ECO:0000259" key="5">
    <source>
        <dbReference type="PROSITE" id="PS50850"/>
    </source>
</evidence>
<feature type="transmembrane region" description="Helical" evidence="4">
    <location>
        <begin position="206"/>
        <end position="228"/>
    </location>
</feature>
<feature type="transmembrane region" description="Helical" evidence="4">
    <location>
        <begin position="465"/>
        <end position="486"/>
    </location>
</feature>
<feature type="compositionally biased region" description="Low complexity" evidence="3">
    <location>
        <begin position="51"/>
        <end position="60"/>
    </location>
</feature>
<feature type="transmembrane region" description="Helical" evidence="4">
    <location>
        <begin position="107"/>
        <end position="127"/>
    </location>
</feature>
<feature type="transmembrane region" description="Helical" evidence="4">
    <location>
        <begin position="266"/>
        <end position="286"/>
    </location>
</feature>
<feature type="transmembrane region" description="Helical" evidence="4">
    <location>
        <begin position="375"/>
        <end position="394"/>
    </location>
</feature>
<feature type="compositionally biased region" description="Polar residues" evidence="3">
    <location>
        <begin position="1"/>
        <end position="14"/>
    </location>
</feature>
<evidence type="ECO:0000256" key="3">
    <source>
        <dbReference type="SAM" id="MobiDB-lite"/>
    </source>
</evidence>
<comment type="caution">
    <text evidence="6">The sequence shown here is derived from an EMBL/GenBank/DDBJ whole genome shotgun (WGS) entry which is preliminary data.</text>
</comment>
<feature type="transmembrane region" description="Helical" evidence="4">
    <location>
        <begin position="235"/>
        <end position="254"/>
    </location>
</feature>
<evidence type="ECO:0000256" key="4">
    <source>
        <dbReference type="SAM" id="Phobius"/>
    </source>
</evidence>
<dbReference type="PROSITE" id="PS50850">
    <property type="entry name" value="MFS"/>
    <property type="match status" value="1"/>
</dbReference>
<dbReference type="AlphaFoldDB" id="A0AAN6WW44"/>